<evidence type="ECO:0000313" key="6">
    <source>
        <dbReference type="Proteomes" id="UP000824014"/>
    </source>
</evidence>
<reference evidence="5" key="1">
    <citation type="journal article" date="2021" name="PeerJ">
        <title>Extensive microbial diversity within the chicken gut microbiome revealed by metagenomics and culture.</title>
        <authorList>
            <person name="Gilroy R."/>
            <person name="Ravi A."/>
            <person name="Getino M."/>
            <person name="Pursley I."/>
            <person name="Horton D.L."/>
            <person name="Alikhan N.F."/>
            <person name="Baker D."/>
            <person name="Gharbi K."/>
            <person name="Hall N."/>
            <person name="Watson M."/>
            <person name="Adriaenssens E.M."/>
            <person name="Foster-Nyarko E."/>
            <person name="Jarju S."/>
            <person name="Secka A."/>
            <person name="Antonio M."/>
            <person name="Oren A."/>
            <person name="Chaudhuri R.R."/>
            <person name="La Ragione R."/>
            <person name="Hildebrand F."/>
            <person name="Pallen M.J."/>
        </authorList>
    </citation>
    <scope>NUCLEOTIDE SEQUENCE</scope>
    <source>
        <strain evidence="5">ChiHjej11B10-19426</strain>
    </source>
</reference>
<dbReference type="Gene3D" id="2.30.30.40">
    <property type="entry name" value="SH3 Domains"/>
    <property type="match status" value="1"/>
</dbReference>
<evidence type="ECO:0000256" key="2">
    <source>
        <dbReference type="SAM" id="Phobius"/>
    </source>
</evidence>
<dbReference type="InterPro" id="IPR003646">
    <property type="entry name" value="SH3-like_bac-type"/>
</dbReference>
<protein>
    <submittedName>
        <fullName evidence="5">Tetratricopeptide repeat protein</fullName>
    </submittedName>
</protein>
<evidence type="ECO:0000256" key="1">
    <source>
        <dbReference type="PROSITE-ProRule" id="PRU00339"/>
    </source>
</evidence>
<dbReference type="Pfam" id="PF13432">
    <property type="entry name" value="TPR_16"/>
    <property type="match status" value="1"/>
</dbReference>
<keyword evidence="3" id="KW-0732">Signal</keyword>
<feature type="repeat" description="TPR" evidence="1">
    <location>
        <begin position="60"/>
        <end position="93"/>
    </location>
</feature>
<dbReference type="Proteomes" id="UP000824014">
    <property type="component" value="Unassembled WGS sequence"/>
</dbReference>
<evidence type="ECO:0000256" key="3">
    <source>
        <dbReference type="SAM" id="SignalP"/>
    </source>
</evidence>
<keyword evidence="2" id="KW-1133">Transmembrane helix</keyword>
<feature type="domain" description="SH3b" evidence="4">
    <location>
        <begin position="193"/>
        <end position="256"/>
    </location>
</feature>
<evidence type="ECO:0000259" key="4">
    <source>
        <dbReference type="PROSITE" id="PS51781"/>
    </source>
</evidence>
<evidence type="ECO:0000313" key="5">
    <source>
        <dbReference type="EMBL" id="HIZ15121.1"/>
    </source>
</evidence>
<dbReference type="SMART" id="SM00028">
    <property type="entry name" value="TPR"/>
    <property type="match status" value="1"/>
</dbReference>
<dbReference type="SUPFAM" id="SSF48452">
    <property type="entry name" value="TPR-like"/>
    <property type="match status" value="1"/>
</dbReference>
<reference evidence="5" key="2">
    <citation type="submission" date="2021-04" db="EMBL/GenBank/DDBJ databases">
        <authorList>
            <person name="Gilroy R."/>
        </authorList>
    </citation>
    <scope>NUCLEOTIDE SEQUENCE</scope>
    <source>
        <strain evidence="5">ChiHjej11B10-19426</strain>
    </source>
</reference>
<feature type="chain" id="PRO_5038978664" evidence="3">
    <location>
        <begin position="23"/>
        <end position="257"/>
    </location>
</feature>
<gene>
    <name evidence="5" type="ORF">H9816_04355</name>
</gene>
<dbReference type="Pfam" id="PF08239">
    <property type="entry name" value="SH3_3"/>
    <property type="match status" value="1"/>
</dbReference>
<dbReference type="EMBL" id="DXCC01000014">
    <property type="protein sequence ID" value="HIZ15121.1"/>
    <property type="molecule type" value="Genomic_DNA"/>
</dbReference>
<organism evidence="5 6">
    <name type="scientific">Candidatus Tidjanibacter faecipullorum</name>
    <dbReference type="NCBI Taxonomy" id="2838766"/>
    <lineage>
        <taxon>Bacteria</taxon>
        <taxon>Pseudomonadati</taxon>
        <taxon>Bacteroidota</taxon>
        <taxon>Bacteroidia</taxon>
        <taxon>Bacteroidales</taxon>
        <taxon>Rikenellaceae</taxon>
        <taxon>Tidjanibacter</taxon>
    </lineage>
</organism>
<proteinExistence type="predicted"/>
<dbReference type="Gene3D" id="1.25.40.10">
    <property type="entry name" value="Tetratricopeptide repeat domain"/>
    <property type="match status" value="1"/>
</dbReference>
<feature type="transmembrane region" description="Helical" evidence="2">
    <location>
        <begin position="134"/>
        <end position="154"/>
    </location>
</feature>
<keyword evidence="2" id="KW-0472">Membrane</keyword>
<dbReference type="AlphaFoldDB" id="A0A9D2ILC9"/>
<name>A0A9D2ILC9_9BACT</name>
<dbReference type="PROSITE" id="PS50293">
    <property type="entry name" value="TPR_REGION"/>
    <property type="match status" value="1"/>
</dbReference>
<keyword evidence="1" id="KW-0802">TPR repeat</keyword>
<feature type="transmembrane region" description="Helical" evidence="2">
    <location>
        <begin position="166"/>
        <end position="185"/>
    </location>
</feature>
<dbReference type="SMART" id="SM00287">
    <property type="entry name" value="SH3b"/>
    <property type="match status" value="1"/>
</dbReference>
<sequence length="257" mass="28248">MKRLIGLLGIWLACSLALPAAAQEAADDPWQQANTAYINGDYRGAAELYEQLVAQGYVSDRLFYNLGNAYFKGGELGEAILNYNKALKLRPYDRDIAYNLAVANSRVKDKIDVVPEFFLSRWIQAWRSSLDSNAWAVLSLVLLALMLGGLLLFLLADRTGWRRTGFFAGVCFGVFFAVTVVFAAVERHEQTDASEAIVLAQAASVKSAPEADGSDIFLIHEGTKVTILSEYDGWTEIMIADGNKGWVTSETIATIAY</sequence>
<feature type="signal peptide" evidence="3">
    <location>
        <begin position="1"/>
        <end position="22"/>
    </location>
</feature>
<comment type="caution">
    <text evidence="5">The sequence shown here is derived from an EMBL/GenBank/DDBJ whole genome shotgun (WGS) entry which is preliminary data.</text>
</comment>
<accession>A0A9D2ILC9</accession>
<dbReference type="InterPro" id="IPR011990">
    <property type="entry name" value="TPR-like_helical_dom_sf"/>
</dbReference>
<dbReference type="InterPro" id="IPR019734">
    <property type="entry name" value="TPR_rpt"/>
</dbReference>
<dbReference type="PROSITE" id="PS50005">
    <property type="entry name" value="TPR"/>
    <property type="match status" value="1"/>
</dbReference>
<dbReference type="PROSITE" id="PS51781">
    <property type="entry name" value="SH3B"/>
    <property type="match status" value="1"/>
</dbReference>
<keyword evidence="2" id="KW-0812">Transmembrane</keyword>